<dbReference type="GO" id="GO:0003677">
    <property type="term" value="F:DNA binding"/>
    <property type="evidence" value="ECO:0007669"/>
    <property type="project" value="InterPro"/>
</dbReference>
<evidence type="ECO:0000313" key="4">
    <source>
        <dbReference type="EMBL" id="AWB47587.1"/>
    </source>
</evidence>
<dbReference type="GO" id="GO:0016987">
    <property type="term" value="F:sigma factor activity"/>
    <property type="evidence" value="ECO:0007669"/>
    <property type="project" value="InterPro"/>
</dbReference>
<dbReference type="AlphaFoldDB" id="A0A2S0UK35"/>
<dbReference type="SUPFAM" id="SSF88659">
    <property type="entry name" value="Sigma3 and sigma4 domains of RNA polymerase sigma factors"/>
    <property type="match status" value="1"/>
</dbReference>
<dbReference type="InterPro" id="IPR036397">
    <property type="entry name" value="RNaseH_sf"/>
</dbReference>
<keyword evidence="8" id="KW-0614">Plasmid</keyword>
<evidence type="ECO:0000313" key="6">
    <source>
        <dbReference type="EMBL" id="AWB48177.1"/>
    </source>
</evidence>
<dbReference type="InterPro" id="IPR013249">
    <property type="entry name" value="RNA_pol_sigma70_r4_t2"/>
</dbReference>
<dbReference type="EMBL" id="CP028918">
    <property type="protein sequence ID" value="AWB47890.1"/>
    <property type="molecule type" value="Genomic_DNA"/>
</dbReference>
<reference evidence="6 10" key="1">
    <citation type="submission" date="2018-04" db="EMBL/GenBank/DDBJ databases">
        <title>Genome sequencing of Gemmobacter.</title>
        <authorList>
            <person name="Yi H."/>
            <person name="Baek M.-G."/>
        </authorList>
    </citation>
    <scope>NUCLEOTIDE SEQUENCE [LARGE SCALE GENOMIC DNA]</scope>
    <source>
        <strain evidence="6 10">HYN0069</strain>
        <plasmid evidence="10">Plasmid unnamed1</plasmid>
        <plasmid evidence="10">Plasmid unnamed2</plasmid>
        <plasmid evidence="8">unnamed1</plasmid>
        <plasmid evidence="9">unnamed2</plasmid>
    </source>
</reference>
<evidence type="ECO:0000313" key="7">
    <source>
        <dbReference type="EMBL" id="AWB49952.1"/>
    </source>
</evidence>
<geneLocation type="plasmid" evidence="8">
    <name>unnamed1</name>
</geneLocation>
<keyword evidence="10" id="KW-1185">Reference proteome</keyword>
<evidence type="ECO:0000259" key="3">
    <source>
        <dbReference type="PROSITE" id="PS50994"/>
    </source>
</evidence>
<dbReference type="EMBL" id="CP028919">
    <property type="protein sequence ID" value="AWB50544.1"/>
    <property type="molecule type" value="Genomic_DNA"/>
</dbReference>
<comment type="similarity">
    <text evidence="1">Belongs to the transposase IS21/IS408/IS1162 family.</text>
</comment>
<proteinExistence type="inferred from homology"/>
<dbReference type="PANTHER" id="PTHR35004:SF8">
    <property type="entry name" value="TRANSPOSASE RV3428C-RELATED"/>
    <property type="match status" value="1"/>
</dbReference>
<dbReference type="PROSITE" id="PS50994">
    <property type="entry name" value="INTEGRASE"/>
    <property type="match status" value="1"/>
</dbReference>
<dbReference type="EMBL" id="CP028918">
    <property type="protein sequence ID" value="AWB47587.1"/>
    <property type="molecule type" value="Genomic_DNA"/>
</dbReference>
<dbReference type="Proteomes" id="UP000244496">
    <property type="component" value="Plasmid unnamed1"/>
</dbReference>
<feature type="domain" description="HTH IS408-type" evidence="2">
    <location>
        <begin position="11"/>
        <end position="92"/>
    </location>
</feature>
<dbReference type="InterPro" id="IPR012337">
    <property type="entry name" value="RNaseH-like_sf"/>
</dbReference>
<dbReference type="EMBL" id="CP028918">
    <property type="protein sequence ID" value="AWB49952.1"/>
    <property type="molecule type" value="Genomic_DNA"/>
</dbReference>
<dbReference type="KEGG" id="geh:HYN69_04630"/>
<dbReference type="KEGG" id="geh:HYN69_16875"/>
<evidence type="ECO:0000313" key="5">
    <source>
        <dbReference type="EMBL" id="AWB47890.1"/>
    </source>
</evidence>
<dbReference type="KEGG" id="geh:HYN69_18215"/>
<name>A0A2S0UK35_9RHOB</name>
<dbReference type="GO" id="GO:0006352">
    <property type="term" value="P:DNA-templated transcription initiation"/>
    <property type="evidence" value="ECO:0007669"/>
    <property type="project" value="InterPro"/>
</dbReference>
<dbReference type="KEGG" id="geh:HYN69_06310"/>
<dbReference type="PANTHER" id="PTHR35004">
    <property type="entry name" value="TRANSPOSASE RV3428C-RELATED"/>
    <property type="match status" value="1"/>
</dbReference>
<dbReference type="InterPro" id="IPR054353">
    <property type="entry name" value="IstA-like_C"/>
</dbReference>
<gene>
    <name evidence="4" type="ORF">HYN69_02865</name>
    <name evidence="5" type="ORF">HYN69_04630</name>
    <name evidence="6" type="ORF">HYN69_06310</name>
    <name evidence="7" type="ORF">HYN69_16875</name>
    <name evidence="8" type="ORF">HYN69_18215</name>
    <name evidence="9" type="ORF">HYN69_19590</name>
</gene>
<evidence type="ECO:0000313" key="10">
    <source>
        <dbReference type="Proteomes" id="UP000244496"/>
    </source>
</evidence>
<evidence type="ECO:0000259" key="2">
    <source>
        <dbReference type="PROSITE" id="PS50532"/>
    </source>
</evidence>
<dbReference type="InterPro" id="IPR013324">
    <property type="entry name" value="RNA_pol_sigma_r3/r4-like"/>
</dbReference>
<dbReference type="Proteomes" id="UP000244496">
    <property type="component" value="Plasmid unnamed2"/>
</dbReference>
<dbReference type="Proteomes" id="UP000244496">
    <property type="component" value="Chromosome"/>
</dbReference>
<dbReference type="Pfam" id="PF22483">
    <property type="entry name" value="Mu-transpos_C_2"/>
    <property type="match status" value="1"/>
</dbReference>
<dbReference type="KEGG" id="geh:HYN69_19590"/>
<dbReference type="Pfam" id="PF08281">
    <property type="entry name" value="Sigma70_r4_2"/>
    <property type="match status" value="1"/>
</dbReference>
<feature type="domain" description="Integrase catalytic" evidence="3">
    <location>
        <begin position="128"/>
        <end position="315"/>
    </location>
</feature>
<dbReference type="OrthoDB" id="2065409at2"/>
<dbReference type="CDD" id="cd06171">
    <property type="entry name" value="Sigma70_r4"/>
    <property type="match status" value="1"/>
</dbReference>
<dbReference type="GO" id="GO:0015074">
    <property type="term" value="P:DNA integration"/>
    <property type="evidence" value="ECO:0007669"/>
    <property type="project" value="InterPro"/>
</dbReference>
<evidence type="ECO:0000256" key="1">
    <source>
        <dbReference type="ARBA" id="ARBA00009277"/>
    </source>
</evidence>
<geneLocation type="plasmid" evidence="9">
    <name>unnamed2</name>
</geneLocation>
<dbReference type="InterPro" id="IPR017895">
    <property type="entry name" value="HTH_IS408/IS1162_type"/>
</dbReference>
<dbReference type="Gene3D" id="1.10.10.10">
    <property type="entry name" value="Winged helix-like DNA-binding domain superfamily/Winged helix DNA-binding domain"/>
    <property type="match status" value="1"/>
</dbReference>
<dbReference type="InterPro" id="IPR036388">
    <property type="entry name" value="WH-like_DNA-bd_sf"/>
</dbReference>
<sequence length="512" mass="57641">MPTGRLNMRRIRDVLRLKFGQGLSERQVAASLGLSKTSVGTYLHRARQAGLTWPLPQGLDDDGLELLLFPAAPTVPAPERPFPDWISIDRELRRPGVTRMLLWEEYRAAHPAGFGYTWFCTHFDAWKGRVRPTMRQTHVGGEKVFVDFAGDTIDVIDPASGEVQPMKLFVAAMGASNYTYAEAVASEGLEDWIGAHVRLFTFLGGVPKVVVPDNLKSAVLKPDRYDPGLNRTYAEMAEHYGTAILPARPRKPRDKAKVEVAVQVAQRWILARLRNRRFFSLAELNAAIRQLLDELNMRVMRGYGASRADLFATLDRPHLQPLPQAAYTFARWKRARVALDYHVEVDSSWYSVPFGLIREEVDVRISGDIVEIFHKGQRVASHLRCPGRRSHVTLPDHMPSAHRRHAEWTPARMLAQAAKLGPSVTAFCEAVMTARPHPEQGFRTCLGVLALAKSYDATRLDAACRRGLTIQTRSVASIRSILKNGLDRAFLEDRPEDRPLHHANIRGQGYYH</sequence>
<accession>A0A2S0UK35</accession>
<evidence type="ECO:0000313" key="9">
    <source>
        <dbReference type="EMBL" id="AWB50785.1"/>
    </source>
</evidence>
<dbReference type="KEGG" id="geh:HYN69_02865"/>
<protein>
    <submittedName>
        <fullName evidence="6">IS21 family transposase</fullName>
    </submittedName>
</protein>
<dbReference type="SUPFAM" id="SSF53098">
    <property type="entry name" value="Ribonuclease H-like"/>
    <property type="match status" value="1"/>
</dbReference>
<evidence type="ECO:0000313" key="8">
    <source>
        <dbReference type="EMBL" id="AWB50544.1"/>
    </source>
</evidence>
<dbReference type="Gene3D" id="3.30.420.10">
    <property type="entry name" value="Ribonuclease H-like superfamily/Ribonuclease H"/>
    <property type="match status" value="1"/>
</dbReference>
<dbReference type="PROSITE" id="PS50532">
    <property type="entry name" value="HTH_IS408"/>
    <property type="match status" value="1"/>
</dbReference>
<organism evidence="6 10">
    <name type="scientific">Paragemmobacter aquarius</name>
    <dbReference type="NCBI Taxonomy" id="2169400"/>
    <lineage>
        <taxon>Bacteria</taxon>
        <taxon>Pseudomonadati</taxon>
        <taxon>Pseudomonadota</taxon>
        <taxon>Alphaproteobacteria</taxon>
        <taxon>Rhodobacterales</taxon>
        <taxon>Paracoccaceae</taxon>
        <taxon>Paragemmobacter</taxon>
    </lineage>
</organism>
<dbReference type="InterPro" id="IPR001584">
    <property type="entry name" value="Integrase_cat-core"/>
</dbReference>
<dbReference type="RefSeq" id="WP_108434414.1">
    <property type="nucleotide sequence ID" value="NZ_CP028918.1"/>
</dbReference>
<dbReference type="NCBIfam" id="NF033546">
    <property type="entry name" value="transpos_IS21"/>
    <property type="match status" value="1"/>
</dbReference>
<dbReference type="EMBL" id="CP028918">
    <property type="protein sequence ID" value="AWB48177.1"/>
    <property type="molecule type" value="Genomic_DNA"/>
</dbReference>
<dbReference type="EMBL" id="CP028920">
    <property type="protein sequence ID" value="AWB50785.1"/>
    <property type="molecule type" value="Genomic_DNA"/>
</dbReference>